<reference evidence="2" key="1">
    <citation type="journal article" date="2019" name="Int. J. Syst. Evol. Microbiol.">
        <title>The Global Catalogue of Microorganisms (GCM) 10K type strain sequencing project: providing services to taxonomists for standard genome sequencing and annotation.</title>
        <authorList>
            <consortium name="The Broad Institute Genomics Platform"/>
            <consortium name="The Broad Institute Genome Sequencing Center for Infectious Disease"/>
            <person name="Wu L."/>
            <person name="Ma J."/>
        </authorList>
    </citation>
    <scope>NUCLEOTIDE SEQUENCE [LARGE SCALE GENOMIC DNA]</scope>
    <source>
        <strain evidence="2">CCTCC AB 2017081</strain>
    </source>
</reference>
<organism evidence="1 2">
    <name type="scientific">Deinococcus rufus</name>
    <dbReference type="NCBI Taxonomy" id="2136097"/>
    <lineage>
        <taxon>Bacteria</taxon>
        <taxon>Thermotogati</taxon>
        <taxon>Deinococcota</taxon>
        <taxon>Deinococci</taxon>
        <taxon>Deinococcales</taxon>
        <taxon>Deinococcaceae</taxon>
        <taxon>Deinococcus</taxon>
    </lineage>
</organism>
<gene>
    <name evidence="1" type="ORF">ACFOSB_11510</name>
</gene>
<evidence type="ECO:0000313" key="2">
    <source>
        <dbReference type="Proteomes" id="UP001595803"/>
    </source>
</evidence>
<evidence type="ECO:0008006" key="3">
    <source>
        <dbReference type="Google" id="ProtNLM"/>
    </source>
</evidence>
<dbReference type="RefSeq" id="WP_380102084.1">
    <property type="nucleotide sequence ID" value="NZ_JBHRZG010000011.1"/>
</dbReference>
<dbReference type="EMBL" id="JBHRZG010000011">
    <property type="protein sequence ID" value="MFC3833484.1"/>
    <property type="molecule type" value="Genomic_DNA"/>
</dbReference>
<dbReference type="Proteomes" id="UP001595803">
    <property type="component" value="Unassembled WGS sequence"/>
</dbReference>
<evidence type="ECO:0000313" key="1">
    <source>
        <dbReference type="EMBL" id="MFC3833484.1"/>
    </source>
</evidence>
<protein>
    <recommendedName>
        <fullName evidence="3">DUF721 domain-containing protein</fullName>
    </recommendedName>
</protein>
<keyword evidence="2" id="KW-1185">Reference proteome</keyword>
<sequence>MSDAGSPDLLPPVRIVPQQLSAEHHLLRRLSDQQPSTLGQVLRAVLRTWPEYTSLGVNPDLPTPRARNAWARIAAEPWTRPAPPGMGSGLLLTGHGEVRLENLYRQQVVMPWARAVEAQFGRDVARRALAEFR</sequence>
<proteinExistence type="predicted"/>
<accession>A0ABV7ZBL4</accession>
<name>A0ABV7ZBL4_9DEIO</name>
<comment type="caution">
    <text evidence="1">The sequence shown here is derived from an EMBL/GenBank/DDBJ whole genome shotgun (WGS) entry which is preliminary data.</text>
</comment>